<evidence type="ECO:0000313" key="1">
    <source>
        <dbReference type="EMBL" id="KAH7966387.1"/>
    </source>
</evidence>
<comment type="caution">
    <text evidence="1">The sequence shown here is derived from an EMBL/GenBank/DDBJ whole genome shotgun (WGS) entry which is preliminary data.</text>
</comment>
<evidence type="ECO:0000313" key="2">
    <source>
        <dbReference type="Proteomes" id="UP000821865"/>
    </source>
</evidence>
<keyword evidence="2" id="KW-1185">Reference proteome</keyword>
<reference evidence="1" key="1">
    <citation type="submission" date="2020-05" db="EMBL/GenBank/DDBJ databases">
        <title>Large-scale comparative analyses of tick genomes elucidate their genetic diversity and vector capacities.</title>
        <authorList>
            <person name="Jia N."/>
            <person name="Wang J."/>
            <person name="Shi W."/>
            <person name="Du L."/>
            <person name="Sun Y."/>
            <person name="Zhan W."/>
            <person name="Jiang J."/>
            <person name="Wang Q."/>
            <person name="Zhang B."/>
            <person name="Ji P."/>
            <person name="Sakyi L.B."/>
            <person name="Cui X."/>
            <person name="Yuan T."/>
            <person name="Jiang B."/>
            <person name="Yang W."/>
            <person name="Lam T.T.-Y."/>
            <person name="Chang Q."/>
            <person name="Ding S."/>
            <person name="Wang X."/>
            <person name="Zhu J."/>
            <person name="Ruan X."/>
            <person name="Zhao L."/>
            <person name="Wei J."/>
            <person name="Que T."/>
            <person name="Du C."/>
            <person name="Cheng J."/>
            <person name="Dai P."/>
            <person name="Han X."/>
            <person name="Huang E."/>
            <person name="Gao Y."/>
            <person name="Liu J."/>
            <person name="Shao H."/>
            <person name="Ye R."/>
            <person name="Li L."/>
            <person name="Wei W."/>
            <person name="Wang X."/>
            <person name="Wang C."/>
            <person name="Yang T."/>
            <person name="Huo Q."/>
            <person name="Li W."/>
            <person name="Guo W."/>
            <person name="Chen H."/>
            <person name="Zhou L."/>
            <person name="Ni X."/>
            <person name="Tian J."/>
            <person name="Zhou Y."/>
            <person name="Sheng Y."/>
            <person name="Liu T."/>
            <person name="Pan Y."/>
            <person name="Xia L."/>
            <person name="Li J."/>
            <person name="Zhao F."/>
            <person name="Cao W."/>
        </authorList>
    </citation>
    <scope>NUCLEOTIDE SEQUENCE</scope>
    <source>
        <strain evidence="1">Dsil-2018</strain>
    </source>
</reference>
<dbReference type="Proteomes" id="UP000821865">
    <property type="component" value="Chromosome 2"/>
</dbReference>
<proteinExistence type="predicted"/>
<organism evidence="1 2">
    <name type="scientific">Dermacentor silvarum</name>
    <name type="common">Tick</name>
    <dbReference type="NCBI Taxonomy" id="543639"/>
    <lineage>
        <taxon>Eukaryota</taxon>
        <taxon>Metazoa</taxon>
        <taxon>Ecdysozoa</taxon>
        <taxon>Arthropoda</taxon>
        <taxon>Chelicerata</taxon>
        <taxon>Arachnida</taxon>
        <taxon>Acari</taxon>
        <taxon>Parasitiformes</taxon>
        <taxon>Ixodida</taxon>
        <taxon>Ixodoidea</taxon>
        <taxon>Ixodidae</taxon>
        <taxon>Rhipicephalinae</taxon>
        <taxon>Dermacentor</taxon>
    </lineage>
</organism>
<sequence length="119" mass="13351">MDRLKAKRSARQTQSTKIINEATTPLESGCNDRTAFSKVIDKLVASRDELQKINAELEDPKLTLAKCRRNVENFLNACRQLGVPEEATCSAPDVLEERGLVRVAVTVQELFRVASRNKH</sequence>
<accession>A0ACB8DE66</accession>
<name>A0ACB8DE66_DERSI</name>
<dbReference type="EMBL" id="CM023471">
    <property type="protein sequence ID" value="KAH7966387.1"/>
    <property type="molecule type" value="Genomic_DNA"/>
</dbReference>
<gene>
    <name evidence="1" type="ORF">HPB49_015913</name>
</gene>
<protein>
    <submittedName>
        <fullName evidence="1">Uncharacterized protein</fullName>
    </submittedName>
</protein>